<accession>A0A9P6D3T9</accession>
<keyword evidence="2" id="KW-1185">Reference proteome</keyword>
<proteinExistence type="predicted"/>
<dbReference type="AlphaFoldDB" id="A0A9P6D3T9"/>
<sequence>MTKGQFKSFDPQWEKTRAALLYLSEDAGHPETPNVYQPGDIAVCVGSIEVAFYQTIMNLGIPLIHQEKTRYRSLTKPPIRFCVINRQIQDQVYEVFLLTTYGGATDFESLDEAARRFSMPMGLTKWQESIPGITTVPNIFGQQTSSFLFAMSTLQQVPPHKVFARVPFSEVERIRRFSIAQKEE</sequence>
<gene>
    <name evidence="1" type="ORF">BDN70DRAFT_393929</name>
</gene>
<name>A0A9P6D3T9_9AGAR</name>
<dbReference type="EMBL" id="MU155161">
    <property type="protein sequence ID" value="KAF9482814.1"/>
    <property type="molecule type" value="Genomic_DNA"/>
</dbReference>
<protein>
    <submittedName>
        <fullName evidence="1">Uncharacterized protein</fullName>
    </submittedName>
</protein>
<comment type="caution">
    <text evidence="1">The sequence shown here is derived from an EMBL/GenBank/DDBJ whole genome shotgun (WGS) entry which is preliminary data.</text>
</comment>
<dbReference type="Proteomes" id="UP000807469">
    <property type="component" value="Unassembled WGS sequence"/>
</dbReference>
<organism evidence="1 2">
    <name type="scientific">Pholiota conissans</name>
    <dbReference type="NCBI Taxonomy" id="109636"/>
    <lineage>
        <taxon>Eukaryota</taxon>
        <taxon>Fungi</taxon>
        <taxon>Dikarya</taxon>
        <taxon>Basidiomycota</taxon>
        <taxon>Agaricomycotina</taxon>
        <taxon>Agaricomycetes</taxon>
        <taxon>Agaricomycetidae</taxon>
        <taxon>Agaricales</taxon>
        <taxon>Agaricineae</taxon>
        <taxon>Strophariaceae</taxon>
        <taxon>Pholiota</taxon>
    </lineage>
</organism>
<reference evidence="1" key="1">
    <citation type="submission" date="2020-11" db="EMBL/GenBank/DDBJ databases">
        <authorList>
            <consortium name="DOE Joint Genome Institute"/>
            <person name="Ahrendt S."/>
            <person name="Riley R."/>
            <person name="Andreopoulos W."/>
            <person name="Labutti K."/>
            <person name="Pangilinan J."/>
            <person name="Ruiz-Duenas F.J."/>
            <person name="Barrasa J.M."/>
            <person name="Sanchez-Garcia M."/>
            <person name="Camarero S."/>
            <person name="Miyauchi S."/>
            <person name="Serrano A."/>
            <person name="Linde D."/>
            <person name="Babiker R."/>
            <person name="Drula E."/>
            <person name="Ayuso-Fernandez I."/>
            <person name="Pacheco R."/>
            <person name="Padilla G."/>
            <person name="Ferreira P."/>
            <person name="Barriuso J."/>
            <person name="Kellner H."/>
            <person name="Castanera R."/>
            <person name="Alfaro M."/>
            <person name="Ramirez L."/>
            <person name="Pisabarro A.G."/>
            <person name="Kuo A."/>
            <person name="Tritt A."/>
            <person name="Lipzen A."/>
            <person name="He G."/>
            <person name="Yan M."/>
            <person name="Ng V."/>
            <person name="Cullen D."/>
            <person name="Martin F."/>
            <person name="Rosso M.-N."/>
            <person name="Henrissat B."/>
            <person name="Hibbett D."/>
            <person name="Martinez A.T."/>
            <person name="Grigoriev I.V."/>
        </authorList>
    </citation>
    <scope>NUCLEOTIDE SEQUENCE</scope>
    <source>
        <strain evidence="1">CIRM-BRFM 674</strain>
    </source>
</reference>
<evidence type="ECO:0000313" key="1">
    <source>
        <dbReference type="EMBL" id="KAF9482814.1"/>
    </source>
</evidence>
<dbReference type="OrthoDB" id="2885496at2759"/>
<evidence type="ECO:0000313" key="2">
    <source>
        <dbReference type="Proteomes" id="UP000807469"/>
    </source>
</evidence>